<dbReference type="Gene3D" id="2.170.150.70">
    <property type="match status" value="2"/>
</dbReference>
<dbReference type="EMBL" id="KZ613939">
    <property type="protein sequence ID" value="PMD46638.1"/>
    <property type="molecule type" value="Genomic_DNA"/>
</dbReference>
<reference evidence="5 6" key="1">
    <citation type="submission" date="2016-04" db="EMBL/GenBank/DDBJ databases">
        <title>A degradative enzymes factory behind the ericoid mycorrhizal symbiosis.</title>
        <authorList>
            <consortium name="DOE Joint Genome Institute"/>
            <person name="Martino E."/>
            <person name="Morin E."/>
            <person name="Grelet G."/>
            <person name="Kuo A."/>
            <person name="Kohler A."/>
            <person name="Daghino S."/>
            <person name="Barry K."/>
            <person name="Choi C."/>
            <person name="Cichocki N."/>
            <person name="Clum A."/>
            <person name="Copeland A."/>
            <person name="Hainaut M."/>
            <person name="Haridas S."/>
            <person name="Labutti K."/>
            <person name="Lindquist E."/>
            <person name="Lipzen A."/>
            <person name="Khouja H.-R."/>
            <person name="Murat C."/>
            <person name="Ohm R."/>
            <person name="Olson A."/>
            <person name="Spatafora J."/>
            <person name="Veneault-Fourrey C."/>
            <person name="Henrissat B."/>
            <person name="Grigoriev I."/>
            <person name="Martin F."/>
            <person name="Perotto S."/>
        </authorList>
    </citation>
    <scope>NUCLEOTIDE SEQUENCE [LARGE SCALE GENOMIC DNA]</scope>
    <source>
        <strain evidence="5 6">F</strain>
    </source>
</reference>
<dbReference type="InterPro" id="IPR052355">
    <property type="entry name" value="CENP-V-like"/>
</dbReference>
<protein>
    <recommendedName>
        <fullName evidence="4">CENP-V/GFA domain-containing protein</fullName>
    </recommendedName>
</protein>
<name>A0A2J6S796_HYAVF</name>
<dbReference type="PANTHER" id="PTHR28620:SF1">
    <property type="entry name" value="CENP-V_GFA DOMAIN-CONTAINING PROTEIN"/>
    <property type="match status" value="1"/>
</dbReference>
<dbReference type="Pfam" id="PF04828">
    <property type="entry name" value="GFA"/>
    <property type="match status" value="1"/>
</dbReference>
<evidence type="ECO:0000313" key="5">
    <source>
        <dbReference type="EMBL" id="PMD46638.1"/>
    </source>
</evidence>
<proteinExistence type="inferred from homology"/>
<dbReference type="Proteomes" id="UP000235786">
    <property type="component" value="Unassembled WGS sequence"/>
</dbReference>
<dbReference type="InterPro" id="IPR006913">
    <property type="entry name" value="CENP-V/GFA"/>
</dbReference>
<dbReference type="GO" id="GO:0046872">
    <property type="term" value="F:metal ion binding"/>
    <property type="evidence" value="ECO:0007669"/>
    <property type="project" value="UniProtKB-KW"/>
</dbReference>
<comment type="similarity">
    <text evidence="1">Belongs to the Gfa family.</text>
</comment>
<accession>A0A2J6S796</accession>
<dbReference type="SUPFAM" id="SSF51316">
    <property type="entry name" value="Mss4-like"/>
    <property type="match status" value="2"/>
</dbReference>
<evidence type="ECO:0000256" key="2">
    <source>
        <dbReference type="ARBA" id="ARBA00022723"/>
    </source>
</evidence>
<dbReference type="STRING" id="1149755.A0A2J6S796"/>
<dbReference type="PROSITE" id="PS51891">
    <property type="entry name" value="CENP_V_GFA"/>
    <property type="match status" value="1"/>
</dbReference>
<dbReference type="AlphaFoldDB" id="A0A2J6S796"/>
<dbReference type="OrthoDB" id="2993351at2759"/>
<organism evidence="5 6">
    <name type="scientific">Hyaloscypha variabilis (strain UAMH 11265 / GT02V1 / F)</name>
    <name type="common">Meliniomyces variabilis</name>
    <dbReference type="NCBI Taxonomy" id="1149755"/>
    <lineage>
        <taxon>Eukaryota</taxon>
        <taxon>Fungi</taxon>
        <taxon>Dikarya</taxon>
        <taxon>Ascomycota</taxon>
        <taxon>Pezizomycotina</taxon>
        <taxon>Leotiomycetes</taxon>
        <taxon>Helotiales</taxon>
        <taxon>Hyaloscyphaceae</taxon>
        <taxon>Hyaloscypha</taxon>
        <taxon>Hyaloscypha variabilis</taxon>
    </lineage>
</organism>
<gene>
    <name evidence="5" type="ORF">L207DRAFT_577485</name>
</gene>
<feature type="domain" description="CENP-V/GFA" evidence="4">
    <location>
        <begin position="11"/>
        <end position="119"/>
    </location>
</feature>
<evidence type="ECO:0000313" key="6">
    <source>
        <dbReference type="Proteomes" id="UP000235786"/>
    </source>
</evidence>
<dbReference type="PANTHER" id="PTHR28620">
    <property type="entry name" value="CENTROMERE PROTEIN V"/>
    <property type="match status" value="1"/>
</dbReference>
<sequence>MDTPLPEPKNYDGNCHCGAFKFTVKLPSKPYHTCDCSICTKNGYIGMWPIADEDLTIHQGKGSLTEYQFANKYLTHFFCPTCGSSVMGRTSSPQAGNQNGINMRMLKNFNEYLNENKHDNAPFNFATVEPKYQPPPFPSHPDADRLQSDERIYNGNCHCGAVAYAVKTKSLEEQKNGDLWIYPLKTDVVVQGGENLTGYAFLSKDSLHSFCKTCGVSVLVKVVPATETNMPINVRTIDGIDIPSLKMIYYNGAKNDPQYVV</sequence>
<keyword evidence="6" id="KW-1185">Reference proteome</keyword>
<dbReference type="InterPro" id="IPR011057">
    <property type="entry name" value="Mss4-like_sf"/>
</dbReference>
<evidence type="ECO:0000259" key="4">
    <source>
        <dbReference type="PROSITE" id="PS51891"/>
    </source>
</evidence>
<keyword evidence="2" id="KW-0479">Metal-binding</keyword>
<evidence type="ECO:0000256" key="1">
    <source>
        <dbReference type="ARBA" id="ARBA00005495"/>
    </source>
</evidence>
<keyword evidence="3" id="KW-0862">Zinc</keyword>
<dbReference type="GO" id="GO:0016846">
    <property type="term" value="F:carbon-sulfur lyase activity"/>
    <property type="evidence" value="ECO:0007669"/>
    <property type="project" value="InterPro"/>
</dbReference>
<evidence type="ECO:0000256" key="3">
    <source>
        <dbReference type="ARBA" id="ARBA00022833"/>
    </source>
</evidence>